<comment type="pathway">
    <text evidence="9">Glycan biosynthesis; glycogen biosynthesis.</text>
</comment>
<comment type="caution">
    <text evidence="12">The sequence shown here is derived from an EMBL/GenBank/DDBJ whole genome shotgun (WGS) entry which is preliminary data.</text>
</comment>
<dbReference type="InterPro" id="IPR056818">
    <property type="entry name" value="GlmU/GlgC-like_hexapep"/>
</dbReference>
<dbReference type="SUPFAM" id="SSF53448">
    <property type="entry name" value="Nucleotide-diphospho-sugar transferases"/>
    <property type="match status" value="1"/>
</dbReference>
<dbReference type="PROSITE" id="PS00808">
    <property type="entry name" value="ADP_GLC_PYROPHOSPH_1"/>
    <property type="match status" value="1"/>
</dbReference>
<feature type="binding site" evidence="9">
    <location>
        <position position="99"/>
    </location>
    <ligand>
        <name>alpha-D-glucose 1-phosphate</name>
        <dbReference type="ChEBI" id="CHEBI:58601"/>
    </ligand>
</feature>
<keyword evidence="8 9" id="KW-0119">Carbohydrate metabolism</keyword>
<comment type="subunit">
    <text evidence="9">Homotetramer.</text>
</comment>
<dbReference type="InterPro" id="IPR011004">
    <property type="entry name" value="Trimer_LpxA-like_sf"/>
</dbReference>
<name>A0ABV6GUW4_9BACL</name>
<feature type="binding site" evidence="9">
    <location>
        <position position="190"/>
    </location>
    <ligand>
        <name>alpha-D-glucose 1-phosphate</name>
        <dbReference type="ChEBI" id="CHEBI:58601"/>
    </ligand>
</feature>
<evidence type="ECO:0000313" key="13">
    <source>
        <dbReference type="Proteomes" id="UP001589785"/>
    </source>
</evidence>
<evidence type="ECO:0000256" key="2">
    <source>
        <dbReference type="ARBA" id="ARBA00022600"/>
    </source>
</evidence>
<dbReference type="SUPFAM" id="SSF51161">
    <property type="entry name" value="Trimeric LpxA-like enzymes"/>
    <property type="match status" value="1"/>
</dbReference>
<evidence type="ECO:0000259" key="10">
    <source>
        <dbReference type="Pfam" id="PF00483"/>
    </source>
</evidence>
<keyword evidence="5 9" id="KW-0547">Nucleotide-binding</keyword>
<dbReference type="RefSeq" id="WP_083509959.1">
    <property type="nucleotide sequence ID" value="NZ_JBHLVN010000071.1"/>
</dbReference>
<comment type="function">
    <text evidence="9">Involved in the biosynthesis of ADP-glucose, a building block required for the elongation reactions to produce glycogen. Catalyzes the reaction between ATP and alpha-D-glucose 1-phosphate (G1P) to produce pyrophosphate and ADP-Glc.</text>
</comment>
<dbReference type="PROSITE" id="PS00810">
    <property type="entry name" value="ADP_GLC_PYROPHOSPH_3"/>
    <property type="match status" value="1"/>
</dbReference>
<dbReference type="HAMAP" id="MF_00624">
    <property type="entry name" value="GlgC"/>
    <property type="match status" value="1"/>
</dbReference>
<comment type="similarity">
    <text evidence="1 9">Belongs to the bacterial/plant glucose-1-phosphate adenylyltransferase family.</text>
</comment>
<gene>
    <name evidence="9" type="primary">glgC</name>
    <name evidence="12" type="ORF">ACFFHQ_12765</name>
</gene>
<keyword evidence="6 9" id="KW-0067">ATP-binding</keyword>
<dbReference type="NCBIfam" id="NF003670">
    <property type="entry name" value="PRK05293.1"/>
    <property type="match status" value="1"/>
</dbReference>
<dbReference type="NCBIfam" id="TIGR02091">
    <property type="entry name" value="glgC"/>
    <property type="match status" value="1"/>
</dbReference>
<dbReference type="GO" id="GO:0008878">
    <property type="term" value="F:glucose-1-phosphate adenylyltransferase activity"/>
    <property type="evidence" value="ECO:0007669"/>
    <property type="project" value="UniProtKB-EC"/>
</dbReference>
<feature type="site" description="Could play a key role in the communication between the regulatory and the substrate sites" evidence="9">
    <location>
        <position position="98"/>
    </location>
</feature>
<feature type="binding site" evidence="9">
    <location>
        <position position="164"/>
    </location>
    <ligand>
        <name>alpha-D-glucose 1-phosphate</name>
        <dbReference type="ChEBI" id="CHEBI:58601"/>
    </ligand>
</feature>
<dbReference type="InterPro" id="IPR011831">
    <property type="entry name" value="ADP-Glc_PPase"/>
</dbReference>
<feature type="domain" description="Nucleotidyl transferase" evidence="10">
    <location>
        <begin position="7"/>
        <end position="260"/>
    </location>
</feature>
<feature type="site" description="Could play a key role in the communication between the regulatory and the substrate sites" evidence="9">
    <location>
        <position position="59"/>
    </location>
</feature>
<protein>
    <recommendedName>
        <fullName evidence="9">Glucose-1-phosphate adenylyltransferase</fullName>
        <ecNumber evidence="9">2.7.7.27</ecNumber>
    </recommendedName>
    <alternativeName>
        <fullName evidence="9">ADP-glucose pyrophosphorylase</fullName>
        <shortName evidence="9">ADPGlc PPase</shortName>
    </alternativeName>
    <alternativeName>
        <fullName evidence="9">ADP-glucose synthase</fullName>
    </alternativeName>
</protein>
<reference evidence="12 13" key="1">
    <citation type="submission" date="2024-09" db="EMBL/GenBank/DDBJ databases">
        <authorList>
            <person name="Sun Q."/>
            <person name="Mori K."/>
        </authorList>
    </citation>
    <scope>NUCLEOTIDE SEQUENCE [LARGE SCALE GENOMIC DNA]</scope>
    <source>
        <strain evidence="12 13">CCM 7224</strain>
    </source>
</reference>
<keyword evidence="3 9" id="KW-0808">Transferase</keyword>
<accession>A0ABV6GUW4</accession>
<evidence type="ECO:0000256" key="3">
    <source>
        <dbReference type="ARBA" id="ARBA00022679"/>
    </source>
</evidence>
<dbReference type="PANTHER" id="PTHR43523:SF2">
    <property type="entry name" value="GLUCOSE-1-PHOSPHATE ADENYLYLTRANSFERASE"/>
    <property type="match status" value="1"/>
</dbReference>
<organism evidence="12 13">
    <name type="scientific">Geobacillus jurassicus</name>
    <dbReference type="NCBI Taxonomy" id="235932"/>
    <lineage>
        <taxon>Bacteria</taxon>
        <taxon>Bacillati</taxon>
        <taxon>Bacillota</taxon>
        <taxon>Bacilli</taxon>
        <taxon>Bacillales</taxon>
        <taxon>Anoxybacillaceae</taxon>
        <taxon>Geobacillus</taxon>
    </lineage>
</organism>
<dbReference type="Pfam" id="PF24894">
    <property type="entry name" value="Hexapep_GlmU"/>
    <property type="match status" value="1"/>
</dbReference>
<keyword evidence="2 9" id="KW-0321">Glycogen metabolism</keyword>
<evidence type="ECO:0000256" key="1">
    <source>
        <dbReference type="ARBA" id="ARBA00010443"/>
    </source>
</evidence>
<dbReference type="Pfam" id="PF00483">
    <property type="entry name" value="NTP_transferase"/>
    <property type="match status" value="1"/>
</dbReference>
<comment type="catalytic activity">
    <reaction evidence="9">
        <text>alpha-D-glucose 1-phosphate + ATP + H(+) = ADP-alpha-D-glucose + diphosphate</text>
        <dbReference type="Rhea" id="RHEA:12120"/>
        <dbReference type="ChEBI" id="CHEBI:15378"/>
        <dbReference type="ChEBI" id="CHEBI:30616"/>
        <dbReference type="ChEBI" id="CHEBI:33019"/>
        <dbReference type="ChEBI" id="CHEBI:57498"/>
        <dbReference type="ChEBI" id="CHEBI:58601"/>
        <dbReference type="EC" id="2.7.7.27"/>
    </reaction>
</comment>
<dbReference type="InterPro" id="IPR023049">
    <property type="entry name" value="GlgC_bac"/>
</dbReference>
<dbReference type="Proteomes" id="UP001589785">
    <property type="component" value="Unassembled WGS sequence"/>
</dbReference>
<feature type="domain" description="Glucose-1-phosphate adenylyltransferase/Bifunctional protein GlmU-like C-terminal hexapeptide" evidence="11">
    <location>
        <begin position="290"/>
        <end position="365"/>
    </location>
</feature>
<dbReference type="PROSITE" id="PS00809">
    <property type="entry name" value="ADP_GLC_PYROPHOSPH_2"/>
    <property type="match status" value="1"/>
</dbReference>
<evidence type="ECO:0000256" key="4">
    <source>
        <dbReference type="ARBA" id="ARBA00022695"/>
    </source>
</evidence>
<dbReference type="EC" id="2.7.7.27" evidence="9"/>
<evidence type="ECO:0000256" key="8">
    <source>
        <dbReference type="ARBA" id="ARBA00023277"/>
    </source>
</evidence>
<dbReference type="CDD" id="cd02508">
    <property type="entry name" value="ADP_Glucose_PP"/>
    <property type="match status" value="1"/>
</dbReference>
<evidence type="ECO:0000256" key="7">
    <source>
        <dbReference type="ARBA" id="ARBA00023056"/>
    </source>
</evidence>
<dbReference type="EMBL" id="JBHLVN010000071">
    <property type="protein sequence ID" value="MFC0298283.1"/>
    <property type="molecule type" value="Genomic_DNA"/>
</dbReference>
<dbReference type="CDD" id="cd04651">
    <property type="entry name" value="LbH_G1P_AT_C"/>
    <property type="match status" value="1"/>
</dbReference>
<feature type="binding site" evidence="9">
    <location>
        <begin position="179"/>
        <end position="180"/>
    </location>
    <ligand>
        <name>alpha-D-glucose 1-phosphate</name>
        <dbReference type="ChEBI" id="CHEBI:58601"/>
    </ligand>
</feature>
<dbReference type="InterPro" id="IPR029044">
    <property type="entry name" value="Nucleotide-diphossugar_trans"/>
</dbReference>
<evidence type="ECO:0000256" key="6">
    <source>
        <dbReference type="ARBA" id="ARBA00022840"/>
    </source>
</evidence>
<proteinExistence type="inferred from homology"/>
<evidence type="ECO:0000256" key="5">
    <source>
        <dbReference type="ARBA" id="ARBA00022741"/>
    </source>
</evidence>
<dbReference type="Gene3D" id="3.90.550.10">
    <property type="entry name" value="Spore Coat Polysaccharide Biosynthesis Protein SpsA, Chain A"/>
    <property type="match status" value="1"/>
</dbReference>
<evidence type="ECO:0000313" key="12">
    <source>
        <dbReference type="EMBL" id="MFC0298283.1"/>
    </source>
</evidence>
<dbReference type="Gene3D" id="2.160.10.10">
    <property type="entry name" value="Hexapeptide repeat proteins"/>
    <property type="match status" value="1"/>
</dbReference>
<sequence>MKKKCIAMLLAGGQGSRLRSLTKNIAKPAVPFGGKYRIIDFTLSNCTNSGIDTVGVLTQYQPLLLHSYIGIGSAWDLDRRNGGVTVLPPYSVSSGVKWYEGTANAIYQNINYIEQYDPDYVLVLSGDHIYKMNYQHMLDYHIEKQADATISVIEVPWEEASRFGIMNTNEDMEIVEFVEKPAEPKSNLASMGIYIFNWPLLKEYLQIDNADPHSSHDFGKDVIPRLLRENKRLFAYPFKGYWKDVGTVKSLWEANMDLLDEHNELDLFDRSWRIYSVNPNQPPQYIALEAEVSDSLVNEGCVVEGTVERSVLFQGVRIGKGAVVKQSVVMPGATVGEGAYVERAIVTPEIVIPPHATVIPDDADNDVVLVTAEWIKQQDEDNARKGGAE</sequence>
<dbReference type="InterPro" id="IPR005835">
    <property type="entry name" value="NTP_transferase_dom"/>
</dbReference>
<dbReference type="InterPro" id="IPR005836">
    <property type="entry name" value="ADP_Glu_pyroP_CS"/>
</dbReference>
<evidence type="ECO:0000256" key="9">
    <source>
        <dbReference type="HAMAP-Rule" id="MF_00624"/>
    </source>
</evidence>
<keyword evidence="13" id="KW-1185">Reference proteome</keyword>
<evidence type="ECO:0000259" key="11">
    <source>
        <dbReference type="Pfam" id="PF24894"/>
    </source>
</evidence>
<keyword evidence="7 9" id="KW-0320">Glycogen biosynthesis</keyword>
<keyword evidence="4 9" id="KW-0548">Nucleotidyltransferase</keyword>
<dbReference type="PANTHER" id="PTHR43523">
    <property type="entry name" value="GLUCOSE-1-PHOSPHATE ADENYLYLTRANSFERASE-RELATED"/>
    <property type="match status" value="1"/>
</dbReference>